<proteinExistence type="predicted"/>
<dbReference type="InterPro" id="IPR014284">
    <property type="entry name" value="RNA_pol_sigma-70_dom"/>
</dbReference>
<sequence>MSTADDVDAALTRLAREESGRVLALLARRLRDLDLADEAVQDALATAARRWPVDGIPNNPAAWLFTVARNRAIDRLRREASLRRRTLTAAPDLVRAADDGPMIPDPTGTDAMILEPDEQPLADDQLRLMLLCCHPALDRDTQVALTLRLVGGLTTAEIAAGLLVQEATLAQRIVRAKRKIRDAGIPLTIPVDLSERVDVVLGVLYLVFNEGYLSRSTDAVVRVDLVDEAIRLTQALADVVDDDPEVLGLLALERFHRARSATRTDHAGDLVLLDDQDRTRWDRHEIAAAERILVRAIRQMQPGPYQLQAVIARHHAVACTAADTDWPSIVAAYRQLVAMTDSPVARLNHAVAVAMADGAHAGLAELERVDGLDRYHLYHATRAELLHRAGRPAEAADAFAVAISLTGNEAERRHLTRRRRAVLGA</sequence>
<accession>A0A6J6D5K2</accession>
<dbReference type="InterPro" id="IPR013249">
    <property type="entry name" value="RNA_pol_sigma70_r4_t2"/>
</dbReference>
<dbReference type="PANTHER" id="PTHR47756">
    <property type="entry name" value="BLL6612 PROTEIN-RELATED"/>
    <property type="match status" value="1"/>
</dbReference>
<dbReference type="GO" id="GO:0016987">
    <property type="term" value="F:sigma factor activity"/>
    <property type="evidence" value="ECO:0007669"/>
    <property type="project" value="InterPro"/>
</dbReference>
<evidence type="ECO:0000259" key="2">
    <source>
        <dbReference type="Pfam" id="PF08281"/>
    </source>
</evidence>
<gene>
    <name evidence="4" type="ORF">UFOPK1493_01646</name>
</gene>
<feature type="domain" description="DUF6596" evidence="3">
    <location>
        <begin position="196"/>
        <end position="296"/>
    </location>
</feature>
<dbReference type="AlphaFoldDB" id="A0A6J6D5K2"/>
<dbReference type="Gene3D" id="1.10.10.10">
    <property type="entry name" value="Winged helix-like DNA-binding domain superfamily/Winged helix DNA-binding domain"/>
    <property type="match status" value="1"/>
</dbReference>
<evidence type="ECO:0000259" key="1">
    <source>
        <dbReference type="Pfam" id="PF04542"/>
    </source>
</evidence>
<dbReference type="NCBIfam" id="TIGR02937">
    <property type="entry name" value="sigma70-ECF"/>
    <property type="match status" value="1"/>
</dbReference>
<dbReference type="EMBL" id="CAEZSR010000053">
    <property type="protein sequence ID" value="CAB4559240.1"/>
    <property type="molecule type" value="Genomic_DNA"/>
</dbReference>
<protein>
    <submittedName>
        <fullName evidence="4">Unannotated protein</fullName>
    </submittedName>
</protein>
<dbReference type="InterPro" id="IPR036388">
    <property type="entry name" value="WH-like_DNA-bd_sf"/>
</dbReference>
<dbReference type="GO" id="GO:0003677">
    <property type="term" value="F:DNA binding"/>
    <property type="evidence" value="ECO:0007669"/>
    <property type="project" value="InterPro"/>
</dbReference>
<name>A0A6J6D5K2_9ZZZZ</name>
<dbReference type="Pfam" id="PF08281">
    <property type="entry name" value="Sigma70_r4_2"/>
    <property type="match status" value="1"/>
</dbReference>
<evidence type="ECO:0000259" key="3">
    <source>
        <dbReference type="Pfam" id="PF20239"/>
    </source>
</evidence>
<dbReference type="Pfam" id="PF04542">
    <property type="entry name" value="Sigma70_r2"/>
    <property type="match status" value="1"/>
</dbReference>
<dbReference type="PANTHER" id="PTHR47756:SF2">
    <property type="entry name" value="BLL6612 PROTEIN"/>
    <property type="match status" value="1"/>
</dbReference>
<dbReference type="InterPro" id="IPR046531">
    <property type="entry name" value="DUF6596"/>
</dbReference>
<dbReference type="InterPro" id="IPR013325">
    <property type="entry name" value="RNA_pol_sigma_r2"/>
</dbReference>
<dbReference type="SUPFAM" id="SSF88946">
    <property type="entry name" value="Sigma2 domain of RNA polymerase sigma factors"/>
    <property type="match status" value="1"/>
</dbReference>
<organism evidence="4">
    <name type="scientific">freshwater metagenome</name>
    <dbReference type="NCBI Taxonomy" id="449393"/>
    <lineage>
        <taxon>unclassified sequences</taxon>
        <taxon>metagenomes</taxon>
        <taxon>ecological metagenomes</taxon>
    </lineage>
</organism>
<dbReference type="SUPFAM" id="SSF88659">
    <property type="entry name" value="Sigma3 and sigma4 domains of RNA polymerase sigma factors"/>
    <property type="match status" value="1"/>
</dbReference>
<feature type="domain" description="RNA polymerase sigma-70 region 2" evidence="1">
    <location>
        <begin position="16"/>
        <end position="80"/>
    </location>
</feature>
<evidence type="ECO:0000313" key="4">
    <source>
        <dbReference type="EMBL" id="CAB4559240.1"/>
    </source>
</evidence>
<reference evidence="4" key="1">
    <citation type="submission" date="2020-05" db="EMBL/GenBank/DDBJ databases">
        <authorList>
            <person name="Chiriac C."/>
            <person name="Salcher M."/>
            <person name="Ghai R."/>
            <person name="Kavagutti S V."/>
        </authorList>
    </citation>
    <scope>NUCLEOTIDE SEQUENCE</scope>
</reference>
<dbReference type="InterPro" id="IPR013324">
    <property type="entry name" value="RNA_pol_sigma_r3/r4-like"/>
</dbReference>
<dbReference type="Gene3D" id="1.10.1740.10">
    <property type="match status" value="1"/>
</dbReference>
<feature type="domain" description="RNA polymerase sigma factor 70 region 4 type 2" evidence="2">
    <location>
        <begin position="128"/>
        <end position="180"/>
    </location>
</feature>
<dbReference type="Pfam" id="PF20239">
    <property type="entry name" value="DUF6596"/>
    <property type="match status" value="1"/>
</dbReference>
<dbReference type="GO" id="GO:0006352">
    <property type="term" value="P:DNA-templated transcription initiation"/>
    <property type="evidence" value="ECO:0007669"/>
    <property type="project" value="InterPro"/>
</dbReference>
<dbReference type="InterPro" id="IPR007627">
    <property type="entry name" value="RNA_pol_sigma70_r2"/>
</dbReference>